<sequence>MLAGDLPLGPCSWTIAASLLLLCQLSQGELQRSCARSTLETDTESCHEICPCRPPPLPPPPPPPPPPRLVFPNVESTDFPPLKSWWTDMVILIAVGGASLAFLIILVIICYKAIKRSMPHSVPD</sequence>
<keyword evidence="1" id="KW-0812">Transmembrane</keyword>
<name>V9KNE9_CALMI</name>
<feature type="transmembrane region" description="Helical" evidence="1">
    <location>
        <begin position="89"/>
        <end position="111"/>
    </location>
</feature>
<dbReference type="Pfam" id="PF16101">
    <property type="entry name" value="PRIMA1"/>
    <property type="match status" value="1"/>
</dbReference>
<evidence type="ECO:0000313" key="3">
    <source>
        <dbReference type="EMBL" id="AFO99664.1"/>
    </source>
</evidence>
<accession>V9KNE9</accession>
<feature type="chain" id="PRO_5004778369" evidence="2">
    <location>
        <begin position="29"/>
        <end position="124"/>
    </location>
</feature>
<evidence type="ECO:0000256" key="1">
    <source>
        <dbReference type="SAM" id="Phobius"/>
    </source>
</evidence>
<evidence type="ECO:0000256" key="2">
    <source>
        <dbReference type="SAM" id="SignalP"/>
    </source>
</evidence>
<protein>
    <submittedName>
        <fullName evidence="3">Proline-rich membrane anchor 1-like protein</fullName>
    </submittedName>
</protein>
<feature type="signal peptide" evidence="2">
    <location>
        <begin position="1"/>
        <end position="28"/>
    </location>
</feature>
<dbReference type="InterPro" id="IPR029659">
    <property type="entry name" value="PRIMA1"/>
</dbReference>
<reference evidence="3" key="1">
    <citation type="journal article" date="2014" name="Nature">
        <title>Elephant shark genome provides unique insights into gnathostome evolution.</title>
        <authorList>
            <consortium name="International Elephant Shark Genome Sequencing Consortium"/>
            <person name="Venkatesh B."/>
            <person name="Lee A.P."/>
            <person name="Ravi V."/>
            <person name="Maurya A.K."/>
            <person name="Lian M.M."/>
            <person name="Swann J.B."/>
            <person name="Ohta Y."/>
            <person name="Flajnik M.F."/>
            <person name="Sutoh Y."/>
            <person name="Kasahara M."/>
            <person name="Hoon S."/>
            <person name="Gangu V."/>
            <person name="Roy S.W."/>
            <person name="Irimia M."/>
            <person name="Korzh V."/>
            <person name="Kondrychyn I."/>
            <person name="Lim Z.W."/>
            <person name="Tay B.H."/>
            <person name="Tohari S."/>
            <person name="Kong K.W."/>
            <person name="Ho S."/>
            <person name="Lorente-Galdos B."/>
            <person name="Quilez J."/>
            <person name="Marques-Bonet T."/>
            <person name="Raney B.J."/>
            <person name="Ingham P.W."/>
            <person name="Tay A."/>
            <person name="Hillier L.W."/>
            <person name="Minx P."/>
            <person name="Boehm T."/>
            <person name="Wilson R.K."/>
            <person name="Brenner S."/>
            <person name="Warren W.C."/>
        </authorList>
    </citation>
    <scope>NUCLEOTIDE SEQUENCE</scope>
    <source>
        <tissue evidence="3">Brain</tissue>
    </source>
</reference>
<organism evidence="3">
    <name type="scientific">Callorhinchus milii</name>
    <name type="common">Ghost shark</name>
    <dbReference type="NCBI Taxonomy" id="7868"/>
    <lineage>
        <taxon>Eukaryota</taxon>
        <taxon>Metazoa</taxon>
        <taxon>Chordata</taxon>
        <taxon>Craniata</taxon>
        <taxon>Vertebrata</taxon>
        <taxon>Chondrichthyes</taxon>
        <taxon>Holocephali</taxon>
        <taxon>Chimaeriformes</taxon>
        <taxon>Callorhinchidae</taxon>
        <taxon>Callorhinchus</taxon>
    </lineage>
</organism>
<keyword evidence="1" id="KW-0472">Membrane</keyword>
<keyword evidence="1" id="KW-1133">Transmembrane helix</keyword>
<dbReference type="AlphaFoldDB" id="V9KNE9"/>
<dbReference type="EMBL" id="JW867147">
    <property type="protein sequence ID" value="AFO99664.1"/>
    <property type="molecule type" value="mRNA"/>
</dbReference>
<keyword evidence="2" id="KW-0732">Signal</keyword>
<proteinExistence type="evidence at transcript level"/>